<proteinExistence type="predicted"/>
<evidence type="ECO:0000313" key="2">
    <source>
        <dbReference type="Proteomes" id="UP001168552"/>
    </source>
</evidence>
<name>A0ABT8F575_9BACT</name>
<accession>A0ABT8F575</accession>
<organism evidence="1 2">
    <name type="scientific">Shiella aurantiaca</name>
    <dbReference type="NCBI Taxonomy" id="3058365"/>
    <lineage>
        <taxon>Bacteria</taxon>
        <taxon>Pseudomonadati</taxon>
        <taxon>Bacteroidota</taxon>
        <taxon>Cytophagia</taxon>
        <taxon>Cytophagales</taxon>
        <taxon>Shiellaceae</taxon>
        <taxon>Shiella</taxon>
    </lineage>
</organism>
<evidence type="ECO:0000313" key="1">
    <source>
        <dbReference type="EMBL" id="MDN4165419.1"/>
    </source>
</evidence>
<protein>
    <submittedName>
        <fullName evidence="1">Uncharacterized protein</fullName>
    </submittedName>
</protein>
<reference evidence="1" key="1">
    <citation type="submission" date="2023-06" db="EMBL/GenBank/DDBJ databases">
        <title>Cytophagales bacterium Strain LB-30, isolated from soil.</title>
        <authorList>
            <person name="Liu B."/>
        </authorList>
    </citation>
    <scope>NUCLEOTIDE SEQUENCE</scope>
    <source>
        <strain evidence="1">LB-30</strain>
    </source>
</reference>
<keyword evidence="2" id="KW-1185">Reference proteome</keyword>
<gene>
    <name evidence="1" type="ORF">QWY31_07895</name>
</gene>
<comment type="caution">
    <text evidence="1">The sequence shown here is derived from an EMBL/GenBank/DDBJ whole genome shotgun (WGS) entry which is preliminary data.</text>
</comment>
<dbReference type="RefSeq" id="WP_320003944.1">
    <property type="nucleotide sequence ID" value="NZ_JAUHJS010000003.1"/>
</dbReference>
<dbReference type="Proteomes" id="UP001168552">
    <property type="component" value="Unassembled WGS sequence"/>
</dbReference>
<dbReference type="EMBL" id="JAUHJS010000003">
    <property type="protein sequence ID" value="MDN4165419.1"/>
    <property type="molecule type" value="Genomic_DNA"/>
</dbReference>
<sequence length="123" mass="14287">MRTAIAILLFVSLTVHNAGRLGIFVYFKFNQEEITRLFCVNKNRPELACNGQCYFMKTLAEYESNKAAKEAKFLISSEINIYPPTPYLRIALPYFKVSPEHSEAYLCKPYTYFMEVDERPPIV</sequence>